<dbReference type="GO" id="GO:0003677">
    <property type="term" value="F:DNA binding"/>
    <property type="evidence" value="ECO:0007669"/>
    <property type="project" value="TreeGrafter"/>
</dbReference>
<dbReference type="InterPro" id="IPR050863">
    <property type="entry name" value="CenT-Element_Derived"/>
</dbReference>
<dbReference type="STRING" id="104259.A0A0F7TNN4"/>
<dbReference type="EMBL" id="CDHK01000006">
    <property type="protein sequence ID" value="CEJ58354.1"/>
    <property type="molecule type" value="Genomic_DNA"/>
</dbReference>
<dbReference type="Proteomes" id="UP000042958">
    <property type="component" value="Unassembled WGS sequence"/>
</dbReference>
<gene>
    <name evidence="3" type="ORF">PMG11_07013</name>
</gene>
<sequence>MDIERKKCLDRRVAREWFNSYQETITQHGITADDIWNFDETGFNIGVAKDQWIITREPKRQISGGFSTNREYATAIEAVLATGSTIAPVVILSAKILLQRWFEIVGDERIAVTETGYLNNVLALQWIQLFNKLTKDSAKGTHRLLIILFFLPPHSSHILQPLDVGVFSAYKHWHSEWVYDATISGYERITKDDFLGAISQIRQKTFKPSTIKLGFRLIGLWPINPNIVLEDLVDQVDEVEFSYNTPSPPSSIATGGSHNLSSDLSTPKTAERVKKLEERLEDKISRM</sequence>
<evidence type="ECO:0000313" key="3">
    <source>
        <dbReference type="EMBL" id="CEJ58354.1"/>
    </source>
</evidence>
<accession>A0A0F7TNN4</accession>
<dbReference type="PANTHER" id="PTHR19303:SF74">
    <property type="entry name" value="POGO TRANSPOSABLE ELEMENT WITH KRAB DOMAIN"/>
    <property type="match status" value="1"/>
</dbReference>
<evidence type="ECO:0000313" key="4">
    <source>
        <dbReference type="Proteomes" id="UP000042958"/>
    </source>
</evidence>
<proteinExistence type="predicted"/>
<dbReference type="PANTHER" id="PTHR19303">
    <property type="entry name" value="TRANSPOSON"/>
    <property type="match status" value="1"/>
</dbReference>
<keyword evidence="4" id="KW-1185">Reference proteome</keyword>
<name>A0A0F7TNN4_PENBI</name>
<dbReference type="OrthoDB" id="4510550at2759"/>
<evidence type="ECO:0000259" key="2">
    <source>
        <dbReference type="Pfam" id="PF03184"/>
    </source>
</evidence>
<dbReference type="GO" id="GO:0005634">
    <property type="term" value="C:nucleus"/>
    <property type="evidence" value="ECO:0007669"/>
    <property type="project" value="TreeGrafter"/>
</dbReference>
<dbReference type="Pfam" id="PF03184">
    <property type="entry name" value="DDE_1"/>
    <property type="match status" value="1"/>
</dbReference>
<evidence type="ECO:0000256" key="1">
    <source>
        <dbReference type="SAM" id="MobiDB-lite"/>
    </source>
</evidence>
<dbReference type="AlphaFoldDB" id="A0A0F7TNN4"/>
<organism evidence="3 4">
    <name type="scientific">Penicillium brasilianum</name>
    <dbReference type="NCBI Taxonomy" id="104259"/>
    <lineage>
        <taxon>Eukaryota</taxon>
        <taxon>Fungi</taxon>
        <taxon>Dikarya</taxon>
        <taxon>Ascomycota</taxon>
        <taxon>Pezizomycotina</taxon>
        <taxon>Eurotiomycetes</taxon>
        <taxon>Eurotiomycetidae</taxon>
        <taxon>Eurotiales</taxon>
        <taxon>Aspergillaceae</taxon>
        <taxon>Penicillium</taxon>
    </lineage>
</organism>
<protein>
    <recommendedName>
        <fullName evidence="2">DDE-1 domain-containing protein</fullName>
    </recommendedName>
</protein>
<feature type="domain" description="DDE-1" evidence="2">
    <location>
        <begin position="146"/>
        <end position="215"/>
    </location>
</feature>
<reference evidence="4" key="1">
    <citation type="journal article" date="2015" name="Genome Announc.">
        <title>Draft genome sequence of the fungus Penicillium brasilianum MG11.</title>
        <authorList>
            <person name="Horn F."/>
            <person name="Linde J."/>
            <person name="Mattern D.J."/>
            <person name="Walther G."/>
            <person name="Guthke R."/>
            <person name="Brakhage A.A."/>
            <person name="Valiante V."/>
        </authorList>
    </citation>
    <scope>NUCLEOTIDE SEQUENCE [LARGE SCALE GENOMIC DNA]</scope>
    <source>
        <strain evidence="4">MG11</strain>
    </source>
</reference>
<dbReference type="InterPro" id="IPR004875">
    <property type="entry name" value="DDE_SF_endonuclease_dom"/>
</dbReference>
<feature type="region of interest" description="Disordered" evidence="1">
    <location>
        <begin position="247"/>
        <end position="268"/>
    </location>
</feature>